<keyword evidence="3" id="KW-1185">Reference proteome</keyword>
<evidence type="ECO:0000313" key="2">
    <source>
        <dbReference type="EMBL" id="MFD3001959.1"/>
    </source>
</evidence>
<feature type="transmembrane region" description="Helical" evidence="1">
    <location>
        <begin position="98"/>
        <end position="115"/>
    </location>
</feature>
<dbReference type="RefSeq" id="WP_377486797.1">
    <property type="nucleotide sequence ID" value="NZ_JBHUOX010000012.1"/>
</dbReference>
<dbReference type="EMBL" id="JBHUOX010000012">
    <property type="protein sequence ID" value="MFD3001959.1"/>
    <property type="molecule type" value="Genomic_DNA"/>
</dbReference>
<comment type="caution">
    <text evidence="2">The sequence shown here is derived from an EMBL/GenBank/DDBJ whole genome shotgun (WGS) entry which is preliminary data.</text>
</comment>
<keyword evidence="1" id="KW-1133">Transmembrane helix</keyword>
<evidence type="ECO:0000313" key="3">
    <source>
        <dbReference type="Proteomes" id="UP001597641"/>
    </source>
</evidence>
<gene>
    <name evidence="2" type="ORF">ACFS7Z_16420</name>
</gene>
<accession>A0ABW6BYA4</accession>
<dbReference type="PANTHER" id="PTHR33802:SF1">
    <property type="entry name" value="XK-RELATED PROTEIN"/>
    <property type="match status" value="1"/>
</dbReference>
<reference evidence="3" key="1">
    <citation type="journal article" date="2019" name="Int. J. Syst. Evol. Microbiol.">
        <title>The Global Catalogue of Microorganisms (GCM) 10K type strain sequencing project: providing services to taxonomists for standard genome sequencing and annotation.</title>
        <authorList>
            <consortium name="The Broad Institute Genomics Platform"/>
            <consortium name="The Broad Institute Genome Sequencing Center for Infectious Disease"/>
            <person name="Wu L."/>
            <person name="Ma J."/>
        </authorList>
    </citation>
    <scope>NUCLEOTIDE SEQUENCE [LARGE SCALE GENOMIC DNA]</scope>
    <source>
        <strain evidence="3">KCTC 23984</strain>
    </source>
</reference>
<sequence length="271" mass="30388">MKRQLLQRMKKIKTMAILNTVFFLVHLVPSQLTQLELLNDQTIGEVSNKYPNLFTPAGITFAIWGVIYLALTVFCVYHLIKAFKAGAGHEANKDLARIGYLFILNNLATGAWTIAWVYEWLITSVVLMLIQLITLTAIQLRLHIYDPTRSSASRWLTQFPLSIYFGWICIATVANISAALVGLGWNGFGLAPAFWAISVIVFAAFLTIFLVLSRYNPFVGLVTLWAFYGIVLKHRQLGMAASPGIITVAWVGLVLVAVAVIFRFYRNAQMR</sequence>
<keyword evidence="1" id="KW-0812">Transmembrane</keyword>
<feature type="transmembrane region" description="Helical" evidence="1">
    <location>
        <begin position="218"/>
        <end position="234"/>
    </location>
</feature>
<proteinExistence type="predicted"/>
<evidence type="ECO:0008006" key="4">
    <source>
        <dbReference type="Google" id="ProtNLM"/>
    </source>
</evidence>
<protein>
    <recommendedName>
        <fullName evidence="4">TspO/MBR related protein</fullName>
    </recommendedName>
</protein>
<feature type="transmembrane region" description="Helical" evidence="1">
    <location>
        <begin position="191"/>
        <end position="211"/>
    </location>
</feature>
<feature type="transmembrane region" description="Helical" evidence="1">
    <location>
        <begin position="54"/>
        <end position="77"/>
    </location>
</feature>
<feature type="transmembrane region" description="Helical" evidence="1">
    <location>
        <begin position="121"/>
        <end position="140"/>
    </location>
</feature>
<feature type="transmembrane region" description="Helical" evidence="1">
    <location>
        <begin position="240"/>
        <end position="265"/>
    </location>
</feature>
<dbReference type="PANTHER" id="PTHR33802">
    <property type="entry name" value="SI:CH211-161H7.5-RELATED"/>
    <property type="match status" value="1"/>
</dbReference>
<organism evidence="2 3">
    <name type="scientific">Pontibacter toksunensis</name>
    <dbReference type="NCBI Taxonomy" id="1332631"/>
    <lineage>
        <taxon>Bacteria</taxon>
        <taxon>Pseudomonadati</taxon>
        <taxon>Bacteroidota</taxon>
        <taxon>Cytophagia</taxon>
        <taxon>Cytophagales</taxon>
        <taxon>Hymenobacteraceae</taxon>
        <taxon>Pontibacter</taxon>
    </lineage>
</organism>
<keyword evidence="1" id="KW-0472">Membrane</keyword>
<evidence type="ECO:0000256" key="1">
    <source>
        <dbReference type="SAM" id="Phobius"/>
    </source>
</evidence>
<dbReference type="Proteomes" id="UP001597641">
    <property type="component" value="Unassembled WGS sequence"/>
</dbReference>
<name>A0ABW6BYA4_9BACT</name>
<feature type="transmembrane region" description="Helical" evidence="1">
    <location>
        <begin position="161"/>
        <end position="185"/>
    </location>
</feature>